<dbReference type="PROSITE" id="PS51782">
    <property type="entry name" value="LYSM"/>
    <property type="match status" value="2"/>
</dbReference>
<dbReference type="eggNOG" id="COG1388">
    <property type="taxonomic scope" value="Bacteria"/>
</dbReference>
<dbReference type="SUPFAM" id="SSF53955">
    <property type="entry name" value="Lysozyme-like"/>
    <property type="match status" value="1"/>
</dbReference>
<dbReference type="EMBL" id="AUVB01000054">
    <property type="protein sequence ID" value="KGE03549.1"/>
    <property type="molecule type" value="Genomic_DNA"/>
</dbReference>
<dbReference type="Pfam" id="PF01464">
    <property type="entry name" value="SLT"/>
    <property type="match status" value="1"/>
</dbReference>
<dbReference type="InterPro" id="IPR000189">
    <property type="entry name" value="Transglyc_AS"/>
</dbReference>
<feature type="chain" id="PRO_5001920969" evidence="2">
    <location>
        <begin position="20"/>
        <end position="447"/>
    </location>
</feature>
<dbReference type="PROSITE" id="PS00922">
    <property type="entry name" value="TRANSGLYCOSYLASE"/>
    <property type="match status" value="1"/>
</dbReference>
<comment type="caution">
    <text evidence="4">The sequence shown here is derived from an EMBL/GenBank/DDBJ whole genome shotgun (WGS) entry which is preliminary data.</text>
</comment>
<protein>
    <submittedName>
        <fullName evidence="4">Membrane-bound lytic murein transglycosylase D</fullName>
    </submittedName>
</protein>
<dbReference type="HOGENOM" id="CLU_009520_1_4_6"/>
<dbReference type="GO" id="GO:0000270">
    <property type="term" value="P:peptidoglycan metabolic process"/>
    <property type="evidence" value="ECO:0007669"/>
    <property type="project" value="InterPro"/>
</dbReference>
<dbReference type="InterPro" id="IPR023346">
    <property type="entry name" value="Lysozyme-like_dom_sf"/>
</dbReference>
<dbReference type="AlphaFoldDB" id="A0A095WY45"/>
<evidence type="ECO:0000313" key="5">
    <source>
        <dbReference type="Proteomes" id="UP000029640"/>
    </source>
</evidence>
<accession>A0A095WY45</accession>
<dbReference type="CDD" id="cd00118">
    <property type="entry name" value="LysM"/>
    <property type="match status" value="2"/>
</dbReference>
<dbReference type="CDD" id="cd16894">
    <property type="entry name" value="MltD-like"/>
    <property type="match status" value="1"/>
</dbReference>
<dbReference type="PROSITE" id="PS51257">
    <property type="entry name" value="PROKAR_LIPOPROTEIN"/>
    <property type="match status" value="1"/>
</dbReference>
<evidence type="ECO:0000256" key="1">
    <source>
        <dbReference type="ARBA" id="ARBA00007734"/>
    </source>
</evidence>
<dbReference type="InterPro" id="IPR036779">
    <property type="entry name" value="LysM_dom_sf"/>
</dbReference>
<dbReference type="OrthoDB" id="9815002at2"/>
<dbReference type="InterPro" id="IPR008258">
    <property type="entry name" value="Transglycosylase_SLT_dom_1"/>
</dbReference>
<gene>
    <name evidence="4" type="ORF">HRUBRA_01928</name>
</gene>
<feature type="domain" description="LysM" evidence="3">
    <location>
        <begin position="333"/>
        <end position="376"/>
    </location>
</feature>
<dbReference type="RefSeq" id="WP_084592369.1">
    <property type="nucleotide sequence ID" value="NZ_KN234745.1"/>
</dbReference>
<evidence type="ECO:0000256" key="2">
    <source>
        <dbReference type="SAM" id="SignalP"/>
    </source>
</evidence>
<dbReference type="Gene3D" id="1.10.530.10">
    <property type="match status" value="1"/>
</dbReference>
<dbReference type="SUPFAM" id="SSF54106">
    <property type="entry name" value="LysM domain"/>
    <property type="match status" value="2"/>
</dbReference>
<proteinExistence type="inferred from homology"/>
<evidence type="ECO:0000313" key="4">
    <source>
        <dbReference type="EMBL" id="KGE03549.1"/>
    </source>
</evidence>
<dbReference type="GO" id="GO:0008933">
    <property type="term" value="F:peptidoglycan lytic transglycosylase activity"/>
    <property type="evidence" value="ECO:0007669"/>
    <property type="project" value="InterPro"/>
</dbReference>
<reference evidence="4 5" key="1">
    <citation type="journal article" date="2014" name="Genome Announc.">
        <title>Genome Sequence of Gammaproteobacterial Pseudohaliea rubra Type Strain DSM 19751, Isolated from Coastal Seawater of the Mediterranean Sea.</title>
        <authorList>
            <person name="Spring S."/>
            <person name="Fiebig A."/>
            <person name="Riedel T."/>
            <person name="Goker M."/>
            <person name="Klenk H.P."/>
        </authorList>
    </citation>
    <scope>NUCLEOTIDE SEQUENCE [LARGE SCALE GENOMIC DNA]</scope>
    <source>
        <strain evidence="4 5">DSM 19751</strain>
    </source>
</reference>
<sequence length="447" mass="48825">MATAIIRLCLGGLAILLLAACQGAGPATSGAGAGLGPSGEGLLVAAPAPAPAIPSLPPPEDLWERLRLELRWYDIHNAQVAHARDHFLSQPRYLSVVSERAGYYLFHIVEAVEARGMPAEIALLPLVESTLNPYAVSPQRAAGLWQIMPATADYLGMPRDWWYDGRLDVRVATEVALDYLQSLHDQFDGDWLLALAAYNAGKGRVARAIARNERAGRPTDYWSLQLPRETRHYVPRLLALSAIVRYADTLGAELSPVPNAPAFVAVPTGGQIELQRAAQLAGVELRTLRALNPGHLRWASAPGQDELLLPVNRAGRFRSAVALLAPEDRVSWAHYRIEPGDSLVRIARRFDTQVALLREVNNIEGHLIRAGATLLIPRGSAWPDSLALADAAGPRKPRGYRVRPGDSLYRIASRFNVTVNDLVSWNALDPGQYLQPGQQLRLFPDGR</sequence>
<evidence type="ECO:0000259" key="3">
    <source>
        <dbReference type="PROSITE" id="PS51782"/>
    </source>
</evidence>
<feature type="domain" description="LysM" evidence="3">
    <location>
        <begin position="398"/>
        <end position="442"/>
    </location>
</feature>
<comment type="similarity">
    <text evidence="1">Belongs to the transglycosylase Slt family.</text>
</comment>
<dbReference type="Pfam" id="PF01476">
    <property type="entry name" value="LysM"/>
    <property type="match status" value="2"/>
</dbReference>
<organism evidence="4 5">
    <name type="scientific">Pseudohaliea rubra DSM 19751</name>
    <dbReference type="NCBI Taxonomy" id="1265313"/>
    <lineage>
        <taxon>Bacteria</taxon>
        <taxon>Pseudomonadati</taxon>
        <taxon>Pseudomonadota</taxon>
        <taxon>Gammaproteobacteria</taxon>
        <taxon>Cellvibrionales</taxon>
        <taxon>Halieaceae</taxon>
        <taxon>Pseudohaliea</taxon>
    </lineage>
</organism>
<dbReference type="InterPro" id="IPR018392">
    <property type="entry name" value="LysM"/>
</dbReference>
<dbReference type="Proteomes" id="UP000029640">
    <property type="component" value="Unassembled WGS sequence"/>
</dbReference>
<feature type="signal peptide" evidence="2">
    <location>
        <begin position="1"/>
        <end position="19"/>
    </location>
</feature>
<keyword evidence="2" id="KW-0732">Signal</keyword>
<dbReference type="eggNOG" id="COG0741">
    <property type="taxonomic scope" value="Bacteria"/>
</dbReference>
<dbReference type="PATRIC" id="fig|1265313.6.peg.1907"/>
<dbReference type="GO" id="GO:0016020">
    <property type="term" value="C:membrane"/>
    <property type="evidence" value="ECO:0007669"/>
    <property type="project" value="InterPro"/>
</dbReference>
<dbReference type="PANTHER" id="PTHR37423:SF2">
    <property type="entry name" value="MEMBRANE-BOUND LYTIC MUREIN TRANSGLYCOSYLASE C"/>
    <property type="match status" value="1"/>
</dbReference>
<dbReference type="Gene3D" id="3.10.350.10">
    <property type="entry name" value="LysM domain"/>
    <property type="match status" value="2"/>
</dbReference>
<dbReference type="PANTHER" id="PTHR37423">
    <property type="entry name" value="SOLUBLE LYTIC MUREIN TRANSGLYCOSYLASE-RELATED"/>
    <property type="match status" value="1"/>
</dbReference>
<dbReference type="SMART" id="SM00257">
    <property type="entry name" value="LysM"/>
    <property type="match status" value="2"/>
</dbReference>
<name>A0A095WY45_9GAMM</name>
<keyword evidence="5" id="KW-1185">Reference proteome</keyword>
<dbReference type="STRING" id="1265313.HRUBRA_01928"/>